<dbReference type="EMBL" id="CAJRGZ010000030">
    <property type="protein sequence ID" value="CAG5186656.1"/>
    <property type="molecule type" value="Genomic_DNA"/>
</dbReference>
<sequence length="152" mass="17259">MVLIYDLQDKARQSRHIRVSPLEGVSISAMMGLRKEPHYISILQAAEEEIRNAMESLIKANEFRKRSPSTSSGEVVAEWAEGLGEEDTDEVVLQDLEGENSYFEMDMPIMRVGCSCLTGCYKSVVFAEDLANRPWPKEWVVTVEYFSIFNSV</sequence>
<evidence type="ECO:0000313" key="2">
    <source>
        <dbReference type="Proteomes" id="UP000676310"/>
    </source>
</evidence>
<dbReference type="OrthoDB" id="10267139at2759"/>
<protein>
    <submittedName>
        <fullName evidence="1">Uncharacterized protein</fullName>
    </submittedName>
</protein>
<dbReference type="AlphaFoldDB" id="A0A8J2INY9"/>
<gene>
    <name evidence="1" type="ORF">ALTATR162_LOCUS11655</name>
</gene>
<dbReference type="GeneID" id="67011951"/>
<accession>A0A8J2INY9</accession>
<dbReference type="Proteomes" id="UP000676310">
    <property type="component" value="Unassembled WGS sequence"/>
</dbReference>
<comment type="caution">
    <text evidence="1">The sequence shown here is derived from an EMBL/GenBank/DDBJ whole genome shotgun (WGS) entry which is preliminary data.</text>
</comment>
<keyword evidence="2" id="KW-1185">Reference proteome</keyword>
<evidence type="ECO:0000313" key="1">
    <source>
        <dbReference type="EMBL" id="CAG5186656.1"/>
    </source>
</evidence>
<reference evidence="1" key="1">
    <citation type="submission" date="2021-05" db="EMBL/GenBank/DDBJ databases">
        <authorList>
            <person name="Stam R."/>
        </authorList>
    </citation>
    <scope>NUCLEOTIDE SEQUENCE</scope>
    <source>
        <strain evidence="1">CS162</strain>
    </source>
</reference>
<organism evidence="1 2">
    <name type="scientific">Alternaria atra</name>
    <dbReference type="NCBI Taxonomy" id="119953"/>
    <lineage>
        <taxon>Eukaryota</taxon>
        <taxon>Fungi</taxon>
        <taxon>Dikarya</taxon>
        <taxon>Ascomycota</taxon>
        <taxon>Pezizomycotina</taxon>
        <taxon>Dothideomycetes</taxon>
        <taxon>Pleosporomycetidae</taxon>
        <taxon>Pleosporales</taxon>
        <taxon>Pleosporineae</taxon>
        <taxon>Pleosporaceae</taxon>
        <taxon>Alternaria</taxon>
        <taxon>Alternaria sect. Ulocladioides</taxon>
    </lineage>
</organism>
<proteinExistence type="predicted"/>
<dbReference type="RefSeq" id="XP_043175232.1">
    <property type="nucleotide sequence ID" value="XM_043319297.1"/>
</dbReference>
<name>A0A8J2INY9_9PLEO</name>